<sequence>MISPSTASLLEACIGCLCLVVAGLSWQYRDRPAGTPLFMMGVTAAIWAFATATASFVAAPNITWAAQFVVYGVAPLATVAWFYAVVEYTGHTWWETTRVRAVVFGLVLFEWVSIVTNPLHQWYISAESSVSALGLLDPTPGFLLYVHAAWKLGLVVVGLHFAYRQAATRRRVVEIQSLVLVIAGVLPVGTALLEVLDIVTVPGFDFGVVGIAIGAGISVWALFEADFLDFVPIARETLLENMNDAVLAIDMDARVVDFNRQAKLLFDIPCDAIGSTVETVFSSYPALSLPDLYETRAPIEIAADIDGQLRYYELDVSQILPRGVRPTSGENAAEQQIGHLFVFRDVTDRKRREHDIEAQNQRLEQFASVVSHDLRNPLNVAQGWLAVERDARDTDPLATVARAHDRMESLIEELLLLARAGREINETEPFELATLAFDAWSSIDAAHSTLVVNTDQRLDVDRSRFLELLENVFRNAVEHGGTGVQITVGDLPDHRGFYVADTGRGIPVEQREHVFESGYSTNREGTGLGLAIVAEVASAHGWETLVTESDAGGARFEFVIASGHD</sequence>
<dbReference type="EMBL" id="LOPW02000022">
    <property type="protein sequence ID" value="POG53689.1"/>
    <property type="molecule type" value="Genomic_DNA"/>
</dbReference>
<dbReference type="PRINTS" id="PR00344">
    <property type="entry name" value="BCTRLSENSOR"/>
</dbReference>
<reference evidence="9" key="1">
    <citation type="submission" date="2017-08" db="EMBL/GenBank/DDBJ databases">
        <title>Haloferax marisrubri sp. nov., isolated from the Discovery deep brine-seawater interface in the Red Sea.</title>
        <authorList>
            <person name="Zhang G."/>
            <person name="Stingl U."/>
        </authorList>
    </citation>
    <scope>NUCLEOTIDE SEQUENCE [LARGE SCALE GENOMIC DNA]</scope>
    <source>
        <strain evidence="9">SB3</strain>
    </source>
</reference>
<dbReference type="InterPro" id="IPR031621">
    <property type="entry name" value="HisKA_7TM"/>
</dbReference>
<comment type="catalytic activity">
    <reaction evidence="1">
        <text>ATP + protein L-histidine = ADP + protein N-phospho-L-histidine.</text>
        <dbReference type="EC" id="2.7.13.3"/>
    </reaction>
</comment>
<evidence type="ECO:0000256" key="4">
    <source>
        <dbReference type="ARBA" id="ARBA00022679"/>
    </source>
</evidence>
<dbReference type="RefSeq" id="WP_084816529.1">
    <property type="nucleotide sequence ID" value="NZ_LOPW02000022.1"/>
</dbReference>
<protein>
    <recommendedName>
        <fullName evidence="2">histidine kinase</fullName>
        <ecNumber evidence="2">2.7.13.3</ecNumber>
    </recommendedName>
</protein>
<dbReference type="AlphaFoldDB" id="A0A2P4NKP8"/>
<dbReference type="InterPro" id="IPR035965">
    <property type="entry name" value="PAS-like_dom_sf"/>
</dbReference>
<dbReference type="InterPro" id="IPR004358">
    <property type="entry name" value="Sig_transdc_His_kin-like_C"/>
</dbReference>
<accession>A0A2P4NKP8</accession>
<feature type="transmembrane region" description="Helical" evidence="7">
    <location>
        <begin position="6"/>
        <end position="25"/>
    </location>
</feature>
<dbReference type="InterPro" id="IPR000014">
    <property type="entry name" value="PAS"/>
</dbReference>
<dbReference type="OrthoDB" id="8127at2157"/>
<evidence type="ECO:0000259" key="8">
    <source>
        <dbReference type="PROSITE" id="PS50109"/>
    </source>
</evidence>
<dbReference type="SUPFAM" id="SSF55874">
    <property type="entry name" value="ATPase domain of HSP90 chaperone/DNA topoisomerase II/histidine kinase"/>
    <property type="match status" value="1"/>
</dbReference>
<dbReference type="InterPro" id="IPR050736">
    <property type="entry name" value="Sensor_HK_Regulatory"/>
</dbReference>
<dbReference type="Pfam" id="PF16927">
    <property type="entry name" value="HisKA_7TM"/>
    <property type="match status" value="1"/>
</dbReference>
<dbReference type="SMART" id="SM00388">
    <property type="entry name" value="HisKA"/>
    <property type="match status" value="1"/>
</dbReference>
<evidence type="ECO:0000313" key="10">
    <source>
        <dbReference type="Proteomes" id="UP000053621"/>
    </source>
</evidence>
<keyword evidence="7" id="KW-1133">Transmembrane helix</keyword>
<dbReference type="InterPro" id="IPR003661">
    <property type="entry name" value="HisK_dim/P_dom"/>
</dbReference>
<dbReference type="InterPro" id="IPR005467">
    <property type="entry name" value="His_kinase_dom"/>
</dbReference>
<evidence type="ECO:0000256" key="2">
    <source>
        <dbReference type="ARBA" id="ARBA00012438"/>
    </source>
</evidence>
<feature type="transmembrane region" description="Helical" evidence="7">
    <location>
        <begin position="175"/>
        <end position="193"/>
    </location>
</feature>
<dbReference type="SUPFAM" id="SSF47384">
    <property type="entry name" value="Homodimeric domain of signal transducing histidine kinase"/>
    <property type="match status" value="1"/>
</dbReference>
<dbReference type="PANTHER" id="PTHR43711">
    <property type="entry name" value="TWO-COMPONENT HISTIDINE KINASE"/>
    <property type="match status" value="1"/>
</dbReference>
<keyword evidence="10" id="KW-1185">Reference proteome</keyword>
<feature type="domain" description="Histidine kinase" evidence="8">
    <location>
        <begin position="369"/>
        <end position="564"/>
    </location>
</feature>
<feature type="transmembrane region" description="Helical" evidence="7">
    <location>
        <begin position="37"/>
        <end position="58"/>
    </location>
</feature>
<comment type="caution">
    <text evidence="9">The sequence shown here is derived from an EMBL/GenBank/DDBJ whole genome shotgun (WGS) entry which is preliminary data.</text>
</comment>
<keyword evidence="6" id="KW-0902">Two-component regulatory system</keyword>
<feature type="transmembrane region" description="Helical" evidence="7">
    <location>
        <begin position="64"/>
        <end position="86"/>
    </location>
</feature>
<dbReference type="PROSITE" id="PS50109">
    <property type="entry name" value="HIS_KIN"/>
    <property type="match status" value="1"/>
</dbReference>
<name>A0A2P4NKP8_9EURY</name>
<dbReference type="SMART" id="SM00387">
    <property type="entry name" value="HATPase_c"/>
    <property type="match status" value="1"/>
</dbReference>
<proteinExistence type="predicted"/>
<keyword evidence="3" id="KW-0597">Phosphoprotein</keyword>
<dbReference type="Pfam" id="PF13188">
    <property type="entry name" value="PAS_8"/>
    <property type="match status" value="1"/>
</dbReference>
<dbReference type="Gene3D" id="1.10.287.130">
    <property type="match status" value="1"/>
</dbReference>
<evidence type="ECO:0000256" key="3">
    <source>
        <dbReference type="ARBA" id="ARBA00022553"/>
    </source>
</evidence>
<gene>
    <name evidence="9" type="ORF">AUR65_018065</name>
</gene>
<evidence type="ECO:0000256" key="6">
    <source>
        <dbReference type="ARBA" id="ARBA00023012"/>
    </source>
</evidence>
<evidence type="ECO:0000256" key="1">
    <source>
        <dbReference type="ARBA" id="ARBA00000085"/>
    </source>
</evidence>
<dbReference type="GO" id="GO:0000155">
    <property type="term" value="F:phosphorelay sensor kinase activity"/>
    <property type="evidence" value="ECO:0007669"/>
    <property type="project" value="InterPro"/>
</dbReference>
<organism evidence="9 10">
    <name type="scientific">Haloferax marisrubri</name>
    <dbReference type="NCBI Taxonomy" id="1544719"/>
    <lineage>
        <taxon>Archaea</taxon>
        <taxon>Methanobacteriati</taxon>
        <taxon>Methanobacteriota</taxon>
        <taxon>Stenosarchaea group</taxon>
        <taxon>Halobacteria</taxon>
        <taxon>Halobacteriales</taxon>
        <taxon>Haloferacaceae</taxon>
        <taxon>Haloferax</taxon>
    </lineage>
</organism>
<evidence type="ECO:0000313" key="9">
    <source>
        <dbReference type="EMBL" id="POG53689.1"/>
    </source>
</evidence>
<dbReference type="Pfam" id="PF00512">
    <property type="entry name" value="HisKA"/>
    <property type="match status" value="1"/>
</dbReference>
<dbReference type="EC" id="2.7.13.3" evidence="2"/>
<keyword evidence="4" id="KW-0808">Transferase</keyword>
<evidence type="ECO:0000256" key="5">
    <source>
        <dbReference type="ARBA" id="ARBA00022777"/>
    </source>
</evidence>
<evidence type="ECO:0000256" key="7">
    <source>
        <dbReference type="SAM" id="Phobius"/>
    </source>
</evidence>
<dbReference type="SUPFAM" id="SSF55785">
    <property type="entry name" value="PYP-like sensor domain (PAS domain)"/>
    <property type="match status" value="1"/>
</dbReference>
<dbReference type="InterPro" id="IPR036890">
    <property type="entry name" value="HATPase_C_sf"/>
</dbReference>
<feature type="transmembrane region" description="Helical" evidence="7">
    <location>
        <begin position="199"/>
        <end position="223"/>
    </location>
</feature>
<keyword evidence="7" id="KW-0812">Transmembrane</keyword>
<dbReference type="InterPro" id="IPR036097">
    <property type="entry name" value="HisK_dim/P_sf"/>
</dbReference>
<dbReference type="Gene3D" id="3.30.450.20">
    <property type="entry name" value="PAS domain"/>
    <property type="match status" value="1"/>
</dbReference>
<dbReference type="Proteomes" id="UP000053621">
    <property type="component" value="Unassembled WGS sequence"/>
</dbReference>
<dbReference type="PANTHER" id="PTHR43711:SF1">
    <property type="entry name" value="HISTIDINE KINASE 1"/>
    <property type="match status" value="1"/>
</dbReference>
<dbReference type="Gene3D" id="3.30.565.10">
    <property type="entry name" value="Histidine kinase-like ATPase, C-terminal domain"/>
    <property type="match status" value="1"/>
</dbReference>
<feature type="transmembrane region" description="Helical" evidence="7">
    <location>
        <begin position="98"/>
        <end position="122"/>
    </location>
</feature>
<dbReference type="InterPro" id="IPR003594">
    <property type="entry name" value="HATPase_dom"/>
</dbReference>
<dbReference type="Pfam" id="PF02518">
    <property type="entry name" value="HATPase_c"/>
    <property type="match status" value="1"/>
</dbReference>
<keyword evidence="7" id="KW-0472">Membrane</keyword>
<keyword evidence="5 9" id="KW-0418">Kinase</keyword>
<dbReference type="CDD" id="cd00082">
    <property type="entry name" value="HisKA"/>
    <property type="match status" value="1"/>
</dbReference>
<feature type="transmembrane region" description="Helical" evidence="7">
    <location>
        <begin position="142"/>
        <end position="163"/>
    </location>
</feature>